<dbReference type="Gene3D" id="2.60.40.640">
    <property type="match status" value="1"/>
</dbReference>
<evidence type="ECO:0000256" key="1">
    <source>
        <dbReference type="ARBA" id="ARBA00005298"/>
    </source>
</evidence>
<dbReference type="Proteomes" id="UP000728032">
    <property type="component" value="Unassembled WGS sequence"/>
</dbReference>
<evidence type="ECO:0000313" key="3">
    <source>
        <dbReference type="EMBL" id="CAD7657103.1"/>
    </source>
</evidence>
<dbReference type="EMBL" id="CAJPVJ010012377">
    <property type="protein sequence ID" value="CAG2174289.1"/>
    <property type="molecule type" value="Genomic_DNA"/>
</dbReference>
<feature type="domain" description="Arrestin-like N-terminal" evidence="2">
    <location>
        <begin position="11"/>
        <end position="69"/>
    </location>
</feature>
<evidence type="ECO:0000259" key="2">
    <source>
        <dbReference type="Pfam" id="PF00339"/>
    </source>
</evidence>
<sequence length="85" mass="9613">MSKSMPIVKHFSIELDKTQHVYKAGEPVKGKCHLNIEGSVQLKNLDINLICDGYVDCKETNGKSDKKTMSAIIDKYDLLKRLCKD</sequence>
<accession>A0A7R9MDD3</accession>
<evidence type="ECO:0000313" key="4">
    <source>
        <dbReference type="Proteomes" id="UP000728032"/>
    </source>
</evidence>
<organism evidence="3">
    <name type="scientific">Oppiella nova</name>
    <dbReference type="NCBI Taxonomy" id="334625"/>
    <lineage>
        <taxon>Eukaryota</taxon>
        <taxon>Metazoa</taxon>
        <taxon>Ecdysozoa</taxon>
        <taxon>Arthropoda</taxon>
        <taxon>Chelicerata</taxon>
        <taxon>Arachnida</taxon>
        <taxon>Acari</taxon>
        <taxon>Acariformes</taxon>
        <taxon>Sarcoptiformes</taxon>
        <taxon>Oribatida</taxon>
        <taxon>Brachypylina</taxon>
        <taxon>Oppioidea</taxon>
        <taxon>Oppiidae</taxon>
        <taxon>Oppiella</taxon>
    </lineage>
</organism>
<reference evidence="3" key="1">
    <citation type="submission" date="2020-11" db="EMBL/GenBank/DDBJ databases">
        <authorList>
            <person name="Tran Van P."/>
        </authorList>
    </citation>
    <scope>NUCLEOTIDE SEQUENCE</scope>
</reference>
<protein>
    <recommendedName>
        <fullName evidence="2">Arrestin-like N-terminal domain-containing protein</fullName>
    </recommendedName>
</protein>
<dbReference type="InterPro" id="IPR014752">
    <property type="entry name" value="Arrestin-like_C"/>
</dbReference>
<dbReference type="OrthoDB" id="2333384at2759"/>
<keyword evidence="4" id="KW-1185">Reference proteome</keyword>
<dbReference type="EMBL" id="OC927202">
    <property type="protein sequence ID" value="CAD7657103.1"/>
    <property type="molecule type" value="Genomic_DNA"/>
</dbReference>
<dbReference type="AlphaFoldDB" id="A0A7R9MDD3"/>
<dbReference type="Pfam" id="PF00339">
    <property type="entry name" value="Arrestin_N"/>
    <property type="match status" value="1"/>
</dbReference>
<comment type="similarity">
    <text evidence="1">Belongs to the arrestin family.</text>
</comment>
<dbReference type="InterPro" id="IPR011021">
    <property type="entry name" value="Arrestin-like_N"/>
</dbReference>
<name>A0A7R9MDD3_9ACAR</name>
<gene>
    <name evidence="3" type="ORF">ONB1V03_LOCUS13735</name>
</gene>
<proteinExistence type="inferred from homology"/>